<dbReference type="Proteomes" id="UP001216390">
    <property type="component" value="Chromosome"/>
</dbReference>
<feature type="transmembrane region" description="Helical" evidence="1">
    <location>
        <begin position="58"/>
        <end position="77"/>
    </location>
</feature>
<keyword evidence="1" id="KW-0472">Membrane</keyword>
<dbReference type="EMBL" id="CP116942">
    <property type="protein sequence ID" value="WCO68693.1"/>
    <property type="molecule type" value="Genomic_DNA"/>
</dbReference>
<dbReference type="KEGG" id="ima:PO878_08125"/>
<name>A0AAF0BX41_9ACTN</name>
<evidence type="ECO:0000313" key="3">
    <source>
        <dbReference type="Proteomes" id="UP001216390"/>
    </source>
</evidence>
<feature type="transmembrane region" description="Helical" evidence="1">
    <location>
        <begin position="12"/>
        <end position="31"/>
    </location>
</feature>
<evidence type="ECO:0000256" key="1">
    <source>
        <dbReference type="SAM" id="Phobius"/>
    </source>
</evidence>
<dbReference type="RefSeq" id="WP_272738209.1">
    <property type="nucleotide sequence ID" value="NZ_CP116942.1"/>
</dbReference>
<reference evidence="2" key="1">
    <citation type="submission" date="2023-01" db="EMBL/GenBank/DDBJ databases">
        <title>The diversity of Class Acidimicrobiia in South China Sea sediment environments and the proposal of Iamia marina sp. nov., a novel species of the genus Iamia.</title>
        <authorList>
            <person name="He Y."/>
            <person name="Tian X."/>
        </authorList>
    </citation>
    <scope>NUCLEOTIDE SEQUENCE</scope>
    <source>
        <strain evidence="2">DSM 19957</strain>
    </source>
</reference>
<dbReference type="AlphaFoldDB" id="A0AAF0BX41"/>
<organism evidence="2 3">
    <name type="scientific">Iamia majanohamensis</name>
    <dbReference type="NCBI Taxonomy" id="467976"/>
    <lineage>
        <taxon>Bacteria</taxon>
        <taxon>Bacillati</taxon>
        <taxon>Actinomycetota</taxon>
        <taxon>Acidimicrobiia</taxon>
        <taxon>Acidimicrobiales</taxon>
        <taxon>Iamiaceae</taxon>
        <taxon>Iamia</taxon>
    </lineage>
</organism>
<keyword evidence="1" id="KW-1133">Transmembrane helix</keyword>
<keyword evidence="1" id="KW-0812">Transmembrane</keyword>
<protein>
    <submittedName>
        <fullName evidence="2">Uncharacterized protein</fullName>
    </submittedName>
</protein>
<sequence>MLLAAVTIVERLLGAMLIVSAVRGVLLFRNLDTPPPAAARRSFLPDDQEGWQRFRTGATAFCAVLGVVGLVVLVFGLPG</sequence>
<keyword evidence="3" id="KW-1185">Reference proteome</keyword>
<evidence type="ECO:0000313" key="2">
    <source>
        <dbReference type="EMBL" id="WCO68693.1"/>
    </source>
</evidence>
<proteinExistence type="predicted"/>
<accession>A0AAF0BX41</accession>
<gene>
    <name evidence="2" type="ORF">PO878_08125</name>
</gene>